<keyword evidence="3" id="KW-1185">Reference proteome</keyword>
<dbReference type="EMBL" id="AM849034">
    <property type="protein sequence ID" value="CAQ01542.1"/>
    <property type="molecule type" value="Genomic_DNA"/>
</dbReference>
<feature type="transmembrane region" description="Helical" evidence="1">
    <location>
        <begin position="177"/>
        <end position="196"/>
    </location>
</feature>
<gene>
    <name evidence="2" type="ordered locus">CMS1431</name>
</gene>
<organism evidence="2 3">
    <name type="scientific">Clavibacter sepedonicus</name>
    <name type="common">Clavibacter michiganensis subsp. sepedonicus</name>
    <dbReference type="NCBI Taxonomy" id="31964"/>
    <lineage>
        <taxon>Bacteria</taxon>
        <taxon>Bacillati</taxon>
        <taxon>Actinomycetota</taxon>
        <taxon>Actinomycetes</taxon>
        <taxon>Micrococcales</taxon>
        <taxon>Microbacteriaceae</taxon>
        <taxon>Clavibacter</taxon>
    </lineage>
</organism>
<feature type="transmembrane region" description="Helical" evidence="1">
    <location>
        <begin position="149"/>
        <end position="171"/>
    </location>
</feature>
<keyword evidence="1" id="KW-1133">Transmembrane helix</keyword>
<dbReference type="HOGENOM" id="CLU_1159494_0_0_11"/>
<evidence type="ECO:0000313" key="2">
    <source>
        <dbReference type="EMBL" id="CAQ01542.1"/>
    </source>
</evidence>
<dbReference type="AlphaFoldDB" id="B0RIQ1"/>
<feature type="transmembrane region" description="Helical" evidence="1">
    <location>
        <begin position="31"/>
        <end position="54"/>
    </location>
</feature>
<accession>B0RIQ1</accession>
<evidence type="ECO:0000256" key="1">
    <source>
        <dbReference type="SAM" id="Phobius"/>
    </source>
</evidence>
<reference evidence="2 3" key="1">
    <citation type="journal article" date="2008" name="J. Bacteriol.">
        <title>Genome of the actinomycete plant pathogen Clavibacter michiganensis subsp. sepedonicus suggests recent niche adaptation.</title>
        <authorList>
            <person name="Bentley S.D."/>
            <person name="Corton C."/>
            <person name="Brown S.E."/>
            <person name="Barron A."/>
            <person name="Clark L."/>
            <person name="Doggett J."/>
            <person name="Harris B."/>
            <person name="Ormond D."/>
            <person name="Quail M.A."/>
            <person name="May G."/>
            <person name="Francis D."/>
            <person name="Knudson D."/>
            <person name="Parkhill J."/>
            <person name="Ishimaru C.A."/>
        </authorList>
    </citation>
    <scope>NUCLEOTIDE SEQUENCE [LARGE SCALE GENOMIC DNA]</scope>
    <source>
        <strain evidence="3">ATCC 33113 / DSM 20744 / JCM 9667 / LMG 2889 / ICMP 2535 / C-1</strain>
    </source>
</reference>
<keyword evidence="1" id="KW-0812">Transmembrane</keyword>
<feature type="transmembrane region" description="Helical" evidence="1">
    <location>
        <begin position="112"/>
        <end position="137"/>
    </location>
</feature>
<sequence>MAAEMLAASIVPAFVLTLVAAFSDVRRVGALVAEVPAVTLTIFLAAQLGCFLAFDEDEKLAAAKRIRTWGRHRLAAVRRRSEVPVAMVVVTNSVVGMALATCLYSVTGGPLATIPAAVLLAACGAALGVFAGFHVVRDRYRAKTAFERASVYILSAMAVIVVITLGAFMLGNYAASGAASLVSSFAFMLASAFLPLGKSSPPWIRNWTLRGAAARSAAVYLSKRYAKAVAEMTELTKAG</sequence>
<feature type="transmembrane region" description="Helical" evidence="1">
    <location>
        <begin position="83"/>
        <end position="106"/>
    </location>
</feature>
<dbReference type="KEGG" id="cms:CMS1431"/>
<dbReference type="Proteomes" id="UP000001318">
    <property type="component" value="Chromosome"/>
</dbReference>
<evidence type="ECO:0000313" key="3">
    <source>
        <dbReference type="Proteomes" id="UP000001318"/>
    </source>
</evidence>
<name>B0RIQ1_CLASE</name>
<keyword evidence="1" id="KW-0472">Membrane</keyword>
<protein>
    <submittedName>
        <fullName evidence="2">Integral membrane protein</fullName>
    </submittedName>
</protein>
<proteinExistence type="predicted"/>